<dbReference type="GO" id="GO:0003723">
    <property type="term" value="F:RNA binding"/>
    <property type="evidence" value="ECO:0007669"/>
    <property type="project" value="UniProtKB-UniRule"/>
</dbReference>
<organism evidence="13 14">
    <name type="scientific">Melghirimyces algeriensis</name>
    <dbReference type="NCBI Taxonomy" id="910412"/>
    <lineage>
        <taxon>Bacteria</taxon>
        <taxon>Bacillati</taxon>
        <taxon>Bacillota</taxon>
        <taxon>Bacilli</taxon>
        <taxon>Bacillales</taxon>
        <taxon>Thermoactinomycetaceae</taxon>
        <taxon>Melghirimyces</taxon>
    </lineage>
</organism>
<keyword evidence="4 9" id="KW-0347">Helicase</keyword>
<evidence type="ECO:0000256" key="2">
    <source>
        <dbReference type="ARBA" id="ARBA00022741"/>
    </source>
</evidence>
<dbReference type="CDD" id="cd04459">
    <property type="entry name" value="Rho_CSD"/>
    <property type="match status" value="1"/>
</dbReference>
<comment type="similarity">
    <text evidence="9 11">Belongs to the Rho family.</text>
</comment>
<keyword evidence="5 9" id="KW-0067">ATP-binding</keyword>
<dbReference type="InterPro" id="IPR011129">
    <property type="entry name" value="CSD"/>
</dbReference>
<name>A0A521D7L6_9BACL</name>
<dbReference type="HAMAP" id="MF_01884">
    <property type="entry name" value="Rho"/>
    <property type="match status" value="1"/>
</dbReference>
<feature type="binding site" evidence="9">
    <location>
        <begin position="178"/>
        <end position="183"/>
    </location>
    <ligand>
        <name>ATP</name>
        <dbReference type="ChEBI" id="CHEBI:30616"/>
    </ligand>
</feature>
<evidence type="ECO:0000256" key="9">
    <source>
        <dbReference type="HAMAP-Rule" id="MF_01884"/>
    </source>
</evidence>
<reference evidence="13 14" key="1">
    <citation type="submission" date="2017-05" db="EMBL/GenBank/DDBJ databases">
        <authorList>
            <person name="Varghese N."/>
            <person name="Submissions S."/>
        </authorList>
    </citation>
    <scope>NUCLEOTIDE SEQUENCE [LARGE SCALE GENOMIC DNA]</scope>
    <source>
        <strain evidence="13 14">DSM 45474</strain>
    </source>
</reference>
<gene>
    <name evidence="9" type="primary">rho</name>
    <name evidence="13" type="ORF">SAMN06264849_105182</name>
</gene>
<dbReference type="InterPro" id="IPR000194">
    <property type="entry name" value="ATPase_F1/V1/A1_a/bsu_nucl-bd"/>
</dbReference>
<dbReference type="GO" id="GO:0004386">
    <property type="term" value="F:helicase activity"/>
    <property type="evidence" value="ECO:0007669"/>
    <property type="project" value="UniProtKB-UniRule"/>
</dbReference>
<dbReference type="FunFam" id="3.40.50.300:FF:000072">
    <property type="entry name" value="Transcription termination factor Rho"/>
    <property type="match status" value="1"/>
</dbReference>
<dbReference type="InterPro" id="IPR041703">
    <property type="entry name" value="Rho_factor_ATP-bd"/>
</dbReference>
<dbReference type="InterPro" id="IPR011112">
    <property type="entry name" value="Rho-like_N"/>
</dbReference>
<dbReference type="Pfam" id="PF00006">
    <property type="entry name" value="ATP-synt_ab"/>
    <property type="match status" value="1"/>
</dbReference>
<dbReference type="Proteomes" id="UP000315636">
    <property type="component" value="Unassembled WGS sequence"/>
</dbReference>
<proteinExistence type="inferred from homology"/>
<dbReference type="RefSeq" id="WP_142505506.1">
    <property type="nucleotide sequence ID" value="NZ_FXTI01000005.1"/>
</dbReference>
<feature type="domain" description="Rho RNA-BD" evidence="12">
    <location>
        <begin position="50"/>
        <end position="123"/>
    </location>
</feature>
<dbReference type="Gene3D" id="1.10.720.10">
    <property type="match status" value="1"/>
</dbReference>
<evidence type="ECO:0000256" key="5">
    <source>
        <dbReference type="ARBA" id="ARBA00022840"/>
    </source>
</evidence>
<comment type="caution">
    <text evidence="9">Lacks conserved residue(s) required for the propagation of feature annotation.</text>
</comment>
<dbReference type="AlphaFoldDB" id="A0A521D7L6"/>
<dbReference type="InterPro" id="IPR036269">
    <property type="entry name" value="Rho_N_sf"/>
</dbReference>
<dbReference type="CDD" id="cd01128">
    <property type="entry name" value="rho_factor_C"/>
    <property type="match status" value="1"/>
</dbReference>
<keyword evidence="6 9" id="KW-0694">RNA-binding</keyword>
<dbReference type="PANTHER" id="PTHR46425">
    <property type="entry name" value="TRANSCRIPTION TERMINATION FACTOR RHO"/>
    <property type="match status" value="1"/>
</dbReference>
<sequence>MELSLSELEHQRLTDLYKLAKEYHISYYSQMKKKELIFAILKAKAEKDGLMFMEGVLDVLPEGYGFLRPINYLPSSEDIYISASQIRRFDLRSGDLVSGKVRPPKENERYFGLLHVEAVNGEDPNQAAERLHFPALTPLYPQDRLPLETEADKLSTRIMDLFSPVGLGQRGLIVAQPKAGKTTLLKEIANSITTNCPNVDLFVLLIDERPEEVTDMQRSVDGEVVSSTFDEMPENHIKVAELVMERAQRLVEHKRDVVILLDSITRLARAYNLVIPPSGRTLSGGIDPAAFHRPKRFFGAARNVEEGGSLTILATALVDTGSRMDDVIYEEFKGTGNLELHLDRKLSERRIFPAIDIRRSGTRKEELLLSQEELEKIWNLRKSMVDGAENMEAFIQKLANTPSNEDFINGLECRIRRTSTA</sequence>
<comment type="subunit">
    <text evidence="9">Homohexamer. The homohexamer assembles into an open ring structure.</text>
</comment>
<evidence type="ECO:0000313" key="13">
    <source>
        <dbReference type="EMBL" id="SMO67612.1"/>
    </source>
</evidence>
<dbReference type="GO" id="GO:0005524">
    <property type="term" value="F:ATP binding"/>
    <property type="evidence" value="ECO:0007669"/>
    <property type="project" value="UniProtKB-UniRule"/>
</dbReference>
<dbReference type="SUPFAM" id="SSF50249">
    <property type="entry name" value="Nucleic acid-binding proteins"/>
    <property type="match status" value="1"/>
</dbReference>
<evidence type="ECO:0000256" key="11">
    <source>
        <dbReference type="PROSITE-ProRule" id="PRU01203"/>
    </source>
</evidence>
<dbReference type="EMBL" id="FXTI01000005">
    <property type="protein sequence ID" value="SMO67612.1"/>
    <property type="molecule type" value="Genomic_DNA"/>
</dbReference>
<dbReference type="InterPro" id="IPR003593">
    <property type="entry name" value="AAA+_ATPase"/>
</dbReference>
<dbReference type="PROSITE" id="PS51856">
    <property type="entry name" value="RHO_RNA_BD"/>
    <property type="match status" value="1"/>
</dbReference>
<dbReference type="Gene3D" id="2.40.50.140">
    <property type="entry name" value="Nucleic acid-binding proteins"/>
    <property type="match status" value="1"/>
</dbReference>
<evidence type="ECO:0000256" key="6">
    <source>
        <dbReference type="ARBA" id="ARBA00022884"/>
    </source>
</evidence>
<keyword evidence="3 9" id="KW-0378">Hydrolase</keyword>
<dbReference type="GO" id="GO:0008186">
    <property type="term" value="F:ATP-dependent activity, acting on RNA"/>
    <property type="evidence" value="ECO:0007669"/>
    <property type="project" value="UniProtKB-UniRule"/>
</dbReference>
<comment type="function">
    <text evidence="9">Facilitates transcription termination by a mechanism that involves Rho binding to the nascent RNA, activation of Rho's RNA-dependent ATPase activity, and release of the mRNA from the DNA template.</text>
</comment>
<dbReference type="GO" id="GO:0006353">
    <property type="term" value="P:DNA-templated transcription termination"/>
    <property type="evidence" value="ECO:0007669"/>
    <property type="project" value="UniProtKB-UniRule"/>
</dbReference>
<dbReference type="GO" id="GO:0016787">
    <property type="term" value="F:hydrolase activity"/>
    <property type="evidence" value="ECO:0007669"/>
    <property type="project" value="UniProtKB-KW"/>
</dbReference>
<evidence type="ECO:0000259" key="12">
    <source>
        <dbReference type="PROSITE" id="PS51856"/>
    </source>
</evidence>
<dbReference type="NCBIfam" id="NF006886">
    <property type="entry name" value="PRK09376.1"/>
    <property type="match status" value="1"/>
</dbReference>
<evidence type="ECO:0000256" key="3">
    <source>
        <dbReference type="ARBA" id="ARBA00022801"/>
    </source>
</evidence>
<evidence type="ECO:0000256" key="10">
    <source>
        <dbReference type="NCBIfam" id="TIGR00767"/>
    </source>
</evidence>
<dbReference type="SUPFAM" id="SSF52540">
    <property type="entry name" value="P-loop containing nucleoside triphosphate hydrolases"/>
    <property type="match status" value="1"/>
</dbReference>
<dbReference type="SMART" id="SM00959">
    <property type="entry name" value="Rho_N"/>
    <property type="match status" value="1"/>
</dbReference>
<dbReference type="Pfam" id="PF07498">
    <property type="entry name" value="Rho_N"/>
    <property type="match status" value="1"/>
</dbReference>
<keyword evidence="2 9" id="KW-0547">Nucleotide-binding</keyword>
<dbReference type="OrthoDB" id="9805197at2"/>
<keyword evidence="7 9" id="KW-0805">Transcription regulation</keyword>
<accession>A0A521D7L6</accession>
<dbReference type="Gene3D" id="3.40.50.300">
    <property type="entry name" value="P-loop containing nucleotide triphosphate hydrolases"/>
    <property type="match status" value="1"/>
</dbReference>
<dbReference type="InterPro" id="IPR011113">
    <property type="entry name" value="Rho_RNA-bd"/>
</dbReference>
<feature type="binding site" evidence="9">
    <location>
        <begin position="166"/>
        <end position="171"/>
    </location>
    <ligand>
        <name>ATP</name>
        <dbReference type="ChEBI" id="CHEBI:30616"/>
    </ligand>
</feature>
<keyword evidence="14" id="KW-1185">Reference proteome</keyword>
<evidence type="ECO:0000256" key="1">
    <source>
        <dbReference type="ARBA" id="ARBA00022472"/>
    </source>
</evidence>
<keyword evidence="8 9" id="KW-0804">Transcription</keyword>
<dbReference type="InterPro" id="IPR012340">
    <property type="entry name" value="NA-bd_OB-fold"/>
</dbReference>
<dbReference type="InterPro" id="IPR004665">
    <property type="entry name" value="Term_rho"/>
</dbReference>
<dbReference type="EC" id="3.6.4.-" evidence="9 10"/>
<keyword evidence="1 9" id="KW-0806">Transcription termination</keyword>
<feature type="binding site" evidence="9">
    <location>
        <position position="209"/>
    </location>
    <ligand>
        <name>ATP</name>
        <dbReference type="ChEBI" id="CHEBI:30616"/>
    </ligand>
</feature>
<dbReference type="NCBIfam" id="TIGR00767">
    <property type="entry name" value="rho"/>
    <property type="match status" value="1"/>
</dbReference>
<dbReference type="SUPFAM" id="SSF68912">
    <property type="entry name" value="Rho N-terminal domain-like"/>
    <property type="match status" value="1"/>
</dbReference>
<evidence type="ECO:0000256" key="4">
    <source>
        <dbReference type="ARBA" id="ARBA00022806"/>
    </source>
</evidence>
<evidence type="ECO:0000256" key="7">
    <source>
        <dbReference type="ARBA" id="ARBA00023015"/>
    </source>
</evidence>
<protein>
    <recommendedName>
        <fullName evidence="9 10">Transcription termination factor Rho</fullName>
        <ecNumber evidence="9 10">3.6.4.-</ecNumber>
    </recommendedName>
    <alternativeName>
        <fullName evidence="9">ATP-dependent helicase Rho</fullName>
    </alternativeName>
</protein>
<dbReference type="PANTHER" id="PTHR46425:SF1">
    <property type="entry name" value="TRANSCRIPTION TERMINATION FACTOR RHO"/>
    <property type="match status" value="1"/>
</dbReference>
<dbReference type="SMART" id="SM00357">
    <property type="entry name" value="CSP"/>
    <property type="match status" value="1"/>
</dbReference>
<evidence type="ECO:0000313" key="14">
    <source>
        <dbReference type="Proteomes" id="UP000315636"/>
    </source>
</evidence>
<evidence type="ECO:0000256" key="8">
    <source>
        <dbReference type="ARBA" id="ARBA00023163"/>
    </source>
</evidence>
<dbReference type="InterPro" id="IPR027417">
    <property type="entry name" value="P-loop_NTPase"/>
</dbReference>
<dbReference type="Pfam" id="PF07497">
    <property type="entry name" value="Rho_RNA_bind"/>
    <property type="match status" value="1"/>
</dbReference>
<dbReference type="SMART" id="SM00382">
    <property type="entry name" value="AAA"/>
    <property type="match status" value="1"/>
</dbReference>